<accession>X6M0V2</accession>
<dbReference type="InterPro" id="IPR001412">
    <property type="entry name" value="aa-tRNA-synth_I_CS"/>
</dbReference>
<dbReference type="PROSITE" id="PS00178">
    <property type="entry name" value="AA_TRNA_LIGASE_I"/>
    <property type="match status" value="1"/>
</dbReference>
<evidence type="ECO:0000256" key="4">
    <source>
        <dbReference type="ARBA" id="ARBA00022917"/>
    </source>
</evidence>
<evidence type="ECO:0000256" key="6">
    <source>
        <dbReference type="RuleBase" id="RU363037"/>
    </source>
</evidence>
<comment type="similarity">
    <text evidence="6">Belongs to the class-I aminoacyl-tRNA synthetase family.</text>
</comment>
<evidence type="ECO:0000313" key="10">
    <source>
        <dbReference type="EMBL" id="ETO07037.1"/>
    </source>
</evidence>
<name>X6M0V2_RETFI</name>
<dbReference type="PRINTS" id="PR00987">
    <property type="entry name" value="TRNASYNTHGLU"/>
</dbReference>
<dbReference type="GO" id="GO:0005524">
    <property type="term" value="F:ATP binding"/>
    <property type="evidence" value="ECO:0007669"/>
    <property type="project" value="UniProtKB-KW"/>
</dbReference>
<feature type="transmembrane region" description="Helical" evidence="8">
    <location>
        <begin position="103"/>
        <end position="122"/>
    </location>
</feature>
<keyword evidence="3 6" id="KW-0067">ATP-binding</keyword>
<dbReference type="InterPro" id="IPR050132">
    <property type="entry name" value="Gln/Glu-tRNA_Ligase"/>
</dbReference>
<feature type="domain" description="Glutamyl/glutaminyl-tRNA synthetase class Ib catalytic" evidence="9">
    <location>
        <begin position="149"/>
        <end position="250"/>
    </location>
</feature>
<comment type="caution">
    <text evidence="10">The sequence shown here is derived from an EMBL/GenBank/DDBJ whole genome shotgun (WGS) entry which is preliminary data.</text>
</comment>
<dbReference type="GO" id="GO:0017102">
    <property type="term" value="C:methionyl glutamyl tRNA synthetase complex"/>
    <property type="evidence" value="ECO:0007669"/>
    <property type="project" value="TreeGrafter"/>
</dbReference>
<keyword evidence="1 6" id="KW-0436">Ligase</keyword>
<organism evidence="10 11">
    <name type="scientific">Reticulomyxa filosa</name>
    <dbReference type="NCBI Taxonomy" id="46433"/>
    <lineage>
        <taxon>Eukaryota</taxon>
        <taxon>Sar</taxon>
        <taxon>Rhizaria</taxon>
        <taxon>Retaria</taxon>
        <taxon>Foraminifera</taxon>
        <taxon>Monothalamids</taxon>
        <taxon>Reticulomyxidae</taxon>
        <taxon>Reticulomyxa</taxon>
    </lineage>
</organism>
<evidence type="ECO:0000256" key="2">
    <source>
        <dbReference type="ARBA" id="ARBA00022741"/>
    </source>
</evidence>
<evidence type="ECO:0000256" key="3">
    <source>
        <dbReference type="ARBA" id="ARBA00022840"/>
    </source>
</evidence>
<dbReference type="InterPro" id="IPR014729">
    <property type="entry name" value="Rossmann-like_a/b/a_fold"/>
</dbReference>
<dbReference type="Gene3D" id="3.40.50.620">
    <property type="entry name" value="HUPs"/>
    <property type="match status" value="1"/>
</dbReference>
<feature type="compositionally biased region" description="Basic and acidic residues" evidence="7">
    <location>
        <begin position="62"/>
        <end position="80"/>
    </location>
</feature>
<sequence>MQKLTQVSSCYRRNNIAAWSISIHKITQGDTVKKNNKFCKILANKQNLKKVASKKGCGYGTSDRDNKKKRDTKTEEDNKKKKEIKTEDDDGTDKIQDTASWDVGTFTLLFFFFYVYICIYRMDYKPFSFFLKKKKKKKGIDPKKWTGRVVTRFPPEPSGCLHIGHAKAVLLNWEVARRFNGKFLLRFDDTNPSKEKSEFEEQILQDLQTLAATPHQVTHTSDYFTELIRICTRLIEQDHAYCDKTPQSQVSFYTLHFQKKKKI</sequence>
<dbReference type="PANTHER" id="PTHR43097:SF5">
    <property type="entry name" value="GLUTAMATE--TRNA LIGASE"/>
    <property type="match status" value="1"/>
</dbReference>
<evidence type="ECO:0000313" key="11">
    <source>
        <dbReference type="Proteomes" id="UP000023152"/>
    </source>
</evidence>
<reference evidence="10 11" key="1">
    <citation type="journal article" date="2013" name="Curr. Biol.">
        <title>The Genome of the Foraminiferan Reticulomyxa filosa.</title>
        <authorList>
            <person name="Glockner G."/>
            <person name="Hulsmann N."/>
            <person name="Schleicher M."/>
            <person name="Noegel A.A."/>
            <person name="Eichinger L."/>
            <person name="Gallinger C."/>
            <person name="Pawlowski J."/>
            <person name="Sierra R."/>
            <person name="Euteneuer U."/>
            <person name="Pillet L."/>
            <person name="Moustafa A."/>
            <person name="Platzer M."/>
            <person name="Groth M."/>
            <person name="Szafranski K."/>
            <person name="Schliwa M."/>
        </authorList>
    </citation>
    <scope>NUCLEOTIDE SEQUENCE [LARGE SCALE GENOMIC DNA]</scope>
</reference>
<proteinExistence type="inferred from homology"/>
<evidence type="ECO:0000256" key="7">
    <source>
        <dbReference type="SAM" id="MobiDB-lite"/>
    </source>
</evidence>
<keyword evidence="4 6" id="KW-0648">Protein biosynthesis</keyword>
<dbReference type="GO" id="GO:0004818">
    <property type="term" value="F:glutamate-tRNA ligase activity"/>
    <property type="evidence" value="ECO:0007669"/>
    <property type="project" value="TreeGrafter"/>
</dbReference>
<keyword evidence="8" id="KW-0472">Membrane</keyword>
<dbReference type="Pfam" id="PF00749">
    <property type="entry name" value="tRNA-synt_1c"/>
    <property type="match status" value="1"/>
</dbReference>
<keyword evidence="2 6" id="KW-0547">Nucleotide-binding</keyword>
<dbReference type="Proteomes" id="UP000023152">
    <property type="component" value="Unassembled WGS sequence"/>
</dbReference>
<keyword evidence="5 6" id="KW-0030">Aminoacyl-tRNA synthetase</keyword>
<dbReference type="OrthoDB" id="5822768at2759"/>
<keyword evidence="8" id="KW-1133">Transmembrane helix</keyword>
<evidence type="ECO:0000259" key="9">
    <source>
        <dbReference type="Pfam" id="PF00749"/>
    </source>
</evidence>
<dbReference type="GO" id="GO:0005829">
    <property type="term" value="C:cytosol"/>
    <property type="evidence" value="ECO:0007669"/>
    <property type="project" value="TreeGrafter"/>
</dbReference>
<dbReference type="SUPFAM" id="SSF52374">
    <property type="entry name" value="Nucleotidylyl transferase"/>
    <property type="match status" value="1"/>
</dbReference>
<feature type="non-terminal residue" evidence="10">
    <location>
        <position position="263"/>
    </location>
</feature>
<dbReference type="PANTHER" id="PTHR43097">
    <property type="entry name" value="GLUTAMINE-TRNA LIGASE"/>
    <property type="match status" value="1"/>
</dbReference>
<dbReference type="GO" id="GO:0006424">
    <property type="term" value="P:glutamyl-tRNA aminoacylation"/>
    <property type="evidence" value="ECO:0007669"/>
    <property type="project" value="TreeGrafter"/>
</dbReference>
<feature type="region of interest" description="Disordered" evidence="7">
    <location>
        <begin position="54"/>
        <end position="92"/>
    </location>
</feature>
<keyword evidence="8" id="KW-0812">Transmembrane</keyword>
<protein>
    <recommendedName>
        <fullName evidence="9">Glutamyl/glutaminyl-tRNA synthetase class Ib catalytic domain-containing protein</fullName>
    </recommendedName>
</protein>
<keyword evidence="11" id="KW-1185">Reference proteome</keyword>
<dbReference type="AlphaFoldDB" id="X6M0V2"/>
<evidence type="ECO:0000256" key="1">
    <source>
        <dbReference type="ARBA" id="ARBA00022598"/>
    </source>
</evidence>
<dbReference type="EMBL" id="ASPP01026572">
    <property type="protein sequence ID" value="ETO07037.1"/>
    <property type="molecule type" value="Genomic_DNA"/>
</dbReference>
<evidence type="ECO:0000256" key="5">
    <source>
        <dbReference type="ARBA" id="ARBA00023146"/>
    </source>
</evidence>
<dbReference type="InterPro" id="IPR000924">
    <property type="entry name" value="Glu/Gln-tRNA-synth"/>
</dbReference>
<gene>
    <name evidence="10" type="ORF">RFI_30355</name>
</gene>
<dbReference type="InterPro" id="IPR020058">
    <property type="entry name" value="Glu/Gln-tRNA-synth_Ib_cat-dom"/>
</dbReference>
<evidence type="ECO:0000256" key="8">
    <source>
        <dbReference type="SAM" id="Phobius"/>
    </source>
</evidence>